<dbReference type="EMBL" id="OU015567">
    <property type="protein sequence ID" value="CAG5109936.1"/>
    <property type="molecule type" value="Genomic_DNA"/>
</dbReference>
<proteinExistence type="predicted"/>
<organism evidence="3 4">
    <name type="scientific">Oikopleura dioica</name>
    <name type="common">Tunicate</name>
    <dbReference type="NCBI Taxonomy" id="34765"/>
    <lineage>
        <taxon>Eukaryota</taxon>
        <taxon>Metazoa</taxon>
        <taxon>Chordata</taxon>
        <taxon>Tunicata</taxon>
        <taxon>Appendicularia</taxon>
        <taxon>Copelata</taxon>
        <taxon>Oikopleuridae</taxon>
        <taxon>Oikopleura</taxon>
    </lineage>
</organism>
<sequence length="296" mass="33197">MKTALFSNALFCGLVVGELTVRELRTAFENSRDGINRYLNDNFQFLPYEHLTEFDEFTSIGSKLDSKNSRILPKNIPGALSLFKKLNIRALLYDYSKMQDDFEFQYQGFDRQESCRAQHGSHQIPTQKMTTTTTIPSTTTETISTTTADLETFSSNPDYYQSTTEPNTVALEPFNYDDLNIDMEELMDLFNGLTATSPPVTGKDERSKPIKMTSGGSSRIFGKFIEDAPVLKSAFSAPKIELPKKPSATSPTTPKTPTTPFIPSEPKCCGDYPNMKLYNPDRRKCCDGRIRSLGSC</sequence>
<feature type="compositionally biased region" description="Low complexity" evidence="1">
    <location>
        <begin position="245"/>
        <end position="259"/>
    </location>
</feature>
<reference evidence="3 4" key="1">
    <citation type="submission" date="2021-04" db="EMBL/GenBank/DDBJ databases">
        <authorList>
            <person name="Bliznina A."/>
        </authorList>
    </citation>
    <scope>NUCLEOTIDE SEQUENCE [LARGE SCALE GENOMIC DNA]</scope>
</reference>
<keyword evidence="4" id="KW-1185">Reference proteome</keyword>
<evidence type="ECO:0000256" key="1">
    <source>
        <dbReference type="SAM" id="MobiDB-lite"/>
    </source>
</evidence>
<feature type="region of interest" description="Disordered" evidence="1">
    <location>
        <begin position="241"/>
        <end position="262"/>
    </location>
</feature>
<gene>
    <name evidence="3" type="ORF">OKIOD_LOCUS13169</name>
</gene>
<evidence type="ECO:0000313" key="3">
    <source>
        <dbReference type="EMBL" id="CAG5109936.1"/>
    </source>
</evidence>
<keyword evidence="2" id="KW-0732">Signal</keyword>
<evidence type="ECO:0000313" key="4">
    <source>
        <dbReference type="Proteomes" id="UP001158576"/>
    </source>
</evidence>
<feature type="signal peptide" evidence="2">
    <location>
        <begin position="1"/>
        <end position="17"/>
    </location>
</feature>
<protein>
    <submittedName>
        <fullName evidence="3">Oidioi.mRNA.OKI2018_I69.chr2.g4404.t1.cds</fullName>
    </submittedName>
</protein>
<dbReference type="Proteomes" id="UP001158576">
    <property type="component" value="Chromosome 2"/>
</dbReference>
<name>A0ABN7SWY8_OIKDI</name>
<accession>A0ABN7SWY8</accession>
<evidence type="ECO:0000256" key="2">
    <source>
        <dbReference type="SAM" id="SignalP"/>
    </source>
</evidence>
<feature type="chain" id="PRO_5045118092" evidence="2">
    <location>
        <begin position="18"/>
        <end position="296"/>
    </location>
</feature>